<dbReference type="InterPro" id="IPR007219">
    <property type="entry name" value="XnlR_reg_dom"/>
</dbReference>
<feature type="compositionally biased region" description="Low complexity" evidence="5">
    <location>
        <begin position="559"/>
        <end position="568"/>
    </location>
</feature>
<sequence length="848" mass="93468">MVISNSGLQDERGLQNANATSGSDNGNGNGIGQTLTRVSKACEPCRIRKTKCDIATKEICNECARRNKGNECVLRVKARPGRLSAVDSTRRGSKRPLSPSSPSSSSNQQSTYQTRDQNQNRPHSYTQHPSPSRSIIPAAPHSIRSNEHGSLSQFHPIDIPASPAITFDIDMEVNHPVLKPNSPIKQPVYPSLSVETSKIPPSNAIRNVEVILERLAFDRFGLSLSLAIPPEHVFSIRSAPRMTLDQIGLAPGDNNSIIRAREWINSHFAAIHHNTPFLNLPQINDIAKRFLEVPSISASSSGTSGPFLSHDNNGNHKKVGNDEAALLLVILALGSFRRETWDEQRKSYRTLNASTPSSTTTTAHHATNQQQPDLQDSYSSQNQTQIGIIPLTLFRLAQDELDELEYPSEAAVQALFLLHTFVSNTSMGRRSRDFVARAIMMAHELGLNRSIPMQLDVSLADKSRERMKMDQAATRRRAVLYLYVYFSDVYLAALDDSPPLIKVHDYSSDVFDPILNPRSTSGLDTPSGSSTSLGAFVDLVRTAGEILELLHGNKHRRNTSSSTTSDVTGGTGNNDLATLELVLRLDSQLDQLRDRLGSATFDINLDSNDNVDPSTRGITAGKLLRQIHYNWFRIAVRAPFLNHPLLGHSSLAICADSALSLLHYHRYVINAGLLNLPWMQLRRITTAIHVIFIAYWKGELTKTSASTAIDNAMILLKILSARWQSATNIALLVVDLAKRSEVPVQQYSFETGQNDPAQPFVQHNGPAIDPSVININPPPDSATWFDLASIYPEQNQLDPNNTGGLSQFMPSEDFSQDISNWLPAVTTGDNAWPDDSVDFWTNIMGPLG</sequence>
<dbReference type="AlphaFoldDB" id="A0AAX4JKJ5"/>
<evidence type="ECO:0000256" key="2">
    <source>
        <dbReference type="ARBA" id="ARBA00022723"/>
    </source>
</evidence>
<dbReference type="GO" id="GO:0005634">
    <property type="term" value="C:nucleus"/>
    <property type="evidence" value="ECO:0007669"/>
    <property type="project" value="UniProtKB-SubCell"/>
</dbReference>
<dbReference type="GeneID" id="91090923"/>
<dbReference type="PANTHER" id="PTHR46910">
    <property type="entry name" value="TRANSCRIPTION FACTOR PDR1"/>
    <property type="match status" value="1"/>
</dbReference>
<feature type="compositionally biased region" description="Polar residues" evidence="5">
    <location>
        <begin position="107"/>
        <end position="127"/>
    </location>
</feature>
<dbReference type="Pfam" id="PF04082">
    <property type="entry name" value="Fungal_trans"/>
    <property type="match status" value="1"/>
</dbReference>
<gene>
    <name evidence="7" type="ORF">L201_000251</name>
</gene>
<feature type="domain" description="Zn(2)-C6 fungal-type" evidence="6">
    <location>
        <begin position="41"/>
        <end position="74"/>
    </location>
</feature>
<dbReference type="PROSITE" id="PS00463">
    <property type="entry name" value="ZN2_CY6_FUNGAL_1"/>
    <property type="match status" value="1"/>
</dbReference>
<evidence type="ECO:0000313" key="8">
    <source>
        <dbReference type="Proteomes" id="UP001355207"/>
    </source>
</evidence>
<dbReference type="InterPro" id="IPR001138">
    <property type="entry name" value="Zn2Cys6_DnaBD"/>
</dbReference>
<dbReference type="SUPFAM" id="SSF57701">
    <property type="entry name" value="Zn2/Cys6 DNA-binding domain"/>
    <property type="match status" value="1"/>
</dbReference>
<dbReference type="GO" id="GO:0003677">
    <property type="term" value="F:DNA binding"/>
    <property type="evidence" value="ECO:0007669"/>
    <property type="project" value="UniProtKB-KW"/>
</dbReference>
<dbReference type="CDD" id="cd00067">
    <property type="entry name" value="GAL4"/>
    <property type="match status" value="1"/>
</dbReference>
<keyword evidence="8" id="KW-1185">Reference proteome</keyword>
<evidence type="ECO:0000256" key="4">
    <source>
        <dbReference type="ARBA" id="ARBA00023242"/>
    </source>
</evidence>
<dbReference type="EMBL" id="CP144098">
    <property type="protein sequence ID" value="WWC85388.1"/>
    <property type="molecule type" value="Genomic_DNA"/>
</dbReference>
<dbReference type="InterPro" id="IPR036864">
    <property type="entry name" value="Zn2-C6_fun-type_DNA-bd_sf"/>
</dbReference>
<feature type="compositionally biased region" description="Low complexity" evidence="5">
    <location>
        <begin position="128"/>
        <end position="138"/>
    </location>
</feature>
<evidence type="ECO:0000313" key="7">
    <source>
        <dbReference type="EMBL" id="WWC85388.1"/>
    </source>
</evidence>
<dbReference type="PROSITE" id="PS50048">
    <property type="entry name" value="ZN2_CY6_FUNGAL_2"/>
    <property type="match status" value="1"/>
</dbReference>
<dbReference type="RefSeq" id="XP_066072151.1">
    <property type="nucleotide sequence ID" value="XM_066216054.1"/>
</dbReference>
<feature type="compositionally biased region" description="Low complexity" evidence="5">
    <location>
        <begin position="352"/>
        <end position="372"/>
    </location>
</feature>
<feature type="region of interest" description="Disordered" evidence="5">
    <location>
        <begin position="552"/>
        <end position="571"/>
    </location>
</feature>
<reference evidence="7 8" key="1">
    <citation type="submission" date="2024-01" db="EMBL/GenBank/DDBJ databases">
        <title>Comparative genomics of Cryptococcus and Kwoniella reveals pathogenesis evolution and contrasting modes of karyotype evolution via chromosome fusion or intercentromeric recombination.</title>
        <authorList>
            <person name="Coelho M.A."/>
            <person name="David-Palma M."/>
            <person name="Shea T."/>
            <person name="Bowers K."/>
            <person name="McGinley-Smith S."/>
            <person name="Mohammad A.W."/>
            <person name="Gnirke A."/>
            <person name="Yurkov A.M."/>
            <person name="Nowrousian M."/>
            <person name="Sun S."/>
            <person name="Cuomo C.A."/>
            <person name="Heitman J."/>
        </authorList>
    </citation>
    <scope>NUCLEOTIDE SEQUENCE [LARGE SCALE GENOMIC DNA]</scope>
    <source>
        <strain evidence="7 8">CBS 6074</strain>
    </source>
</reference>
<dbReference type="CDD" id="cd12148">
    <property type="entry name" value="fungal_TF_MHR"/>
    <property type="match status" value="1"/>
</dbReference>
<organism evidence="7 8">
    <name type="scientific">Kwoniella dendrophila CBS 6074</name>
    <dbReference type="NCBI Taxonomy" id="1295534"/>
    <lineage>
        <taxon>Eukaryota</taxon>
        <taxon>Fungi</taxon>
        <taxon>Dikarya</taxon>
        <taxon>Basidiomycota</taxon>
        <taxon>Agaricomycotina</taxon>
        <taxon>Tremellomycetes</taxon>
        <taxon>Tremellales</taxon>
        <taxon>Cryptococcaceae</taxon>
        <taxon>Kwoniella</taxon>
    </lineage>
</organism>
<accession>A0AAX4JKJ5</accession>
<dbReference type="SMART" id="SM00066">
    <property type="entry name" value="GAL4"/>
    <property type="match status" value="1"/>
</dbReference>
<evidence type="ECO:0000259" key="6">
    <source>
        <dbReference type="PROSITE" id="PS50048"/>
    </source>
</evidence>
<keyword evidence="3" id="KW-0238">DNA-binding</keyword>
<evidence type="ECO:0000256" key="1">
    <source>
        <dbReference type="ARBA" id="ARBA00004123"/>
    </source>
</evidence>
<dbReference type="GO" id="GO:0000981">
    <property type="term" value="F:DNA-binding transcription factor activity, RNA polymerase II-specific"/>
    <property type="evidence" value="ECO:0007669"/>
    <property type="project" value="InterPro"/>
</dbReference>
<feature type="region of interest" description="Disordered" evidence="5">
    <location>
        <begin position="347"/>
        <end position="379"/>
    </location>
</feature>
<feature type="region of interest" description="Disordered" evidence="5">
    <location>
        <begin position="83"/>
        <end position="138"/>
    </location>
</feature>
<dbReference type="Pfam" id="PF00172">
    <property type="entry name" value="Zn_clus"/>
    <property type="match status" value="1"/>
</dbReference>
<dbReference type="Gene3D" id="4.10.240.10">
    <property type="entry name" value="Zn(2)-C6 fungal-type DNA-binding domain"/>
    <property type="match status" value="1"/>
</dbReference>
<dbReference type="PANTHER" id="PTHR46910:SF3">
    <property type="entry name" value="HALOTOLERANCE PROTEIN 9-RELATED"/>
    <property type="match status" value="1"/>
</dbReference>
<name>A0AAX4JKJ5_9TREE</name>
<evidence type="ECO:0000256" key="5">
    <source>
        <dbReference type="SAM" id="MobiDB-lite"/>
    </source>
</evidence>
<protein>
    <recommendedName>
        <fullName evidence="6">Zn(2)-C6 fungal-type domain-containing protein</fullName>
    </recommendedName>
</protein>
<keyword evidence="2" id="KW-0479">Metal-binding</keyword>
<evidence type="ECO:0000256" key="3">
    <source>
        <dbReference type="ARBA" id="ARBA00023125"/>
    </source>
</evidence>
<comment type="subcellular location">
    <subcellularLocation>
        <location evidence="1">Nucleus</location>
    </subcellularLocation>
</comment>
<dbReference type="InterPro" id="IPR050987">
    <property type="entry name" value="AtrR-like"/>
</dbReference>
<dbReference type="Proteomes" id="UP001355207">
    <property type="component" value="Chromosome 1"/>
</dbReference>
<proteinExistence type="predicted"/>
<dbReference type="GO" id="GO:0008270">
    <property type="term" value="F:zinc ion binding"/>
    <property type="evidence" value="ECO:0007669"/>
    <property type="project" value="InterPro"/>
</dbReference>
<keyword evidence="4" id="KW-0539">Nucleus</keyword>
<feature type="region of interest" description="Disordered" evidence="5">
    <location>
        <begin position="1"/>
        <end position="32"/>
    </location>
</feature>
<dbReference type="GO" id="GO:0006351">
    <property type="term" value="P:DNA-templated transcription"/>
    <property type="evidence" value="ECO:0007669"/>
    <property type="project" value="InterPro"/>
</dbReference>